<accession>A0A812RJA4</accession>
<sequence length="346" mass="35109">MSSLLGSLWYFTEAEITAVEMEMYQAFHDKGGSNAGASAGEPVTLTVSGMGEHLKWAGNPVAGQQGIKIGMRLTAIEGLSLAGMDKKQITDLYSQRKGSKGSPAPASGGFGFGAQPAFGAPAPAFGAPAQAFGAPAPAFGAPAQAFGAQAFGAPAPAFGAPAFGAPGWAPQQFGAGAGFGQPAPGGGFGGFGAKKKVKMGRGFGGGFNALQQLESLEQAVSHLDAGYSGFLDGSGKPVENPASLDVAAPGIVRSADACFYSLDAGMIRAVPCQLTQGRWYFELRHTYLNDARIGFAVSAGNGAPEVKWLTDKRPWPTNGTVGIAVDCDAGTGYLVVDHKPGSQNGG</sequence>
<dbReference type="AlphaFoldDB" id="A0A812RJA4"/>
<name>A0A812RJA4_9DINO</name>
<protein>
    <submittedName>
        <fullName evidence="1">NUP159 protein</fullName>
    </submittedName>
</protein>
<organism evidence="1 2">
    <name type="scientific">Symbiodinium natans</name>
    <dbReference type="NCBI Taxonomy" id="878477"/>
    <lineage>
        <taxon>Eukaryota</taxon>
        <taxon>Sar</taxon>
        <taxon>Alveolata</taxon>
        <taxon>Dinophyceae</taxon>
        <taxon>Suessiales</taxon>
        <taxon>Symbiodiniaceae</taxon>
        <taxon>Symbiodinium</taxon>
    </lineage>
</organism>
<dbReference type="EMBL" id="CAJNDS010002350">
    <property type="protein sequence ID" value="CAE7445085.1"/>
    <property type="molecule type" value="Genomic_DNA"/>
</dbReference>
<proteinExistence type="predicted"/>
<reference evidence="1" key="1">
    <citation type="submission" date="2021-02" db="EMBL/GenBank/DDBJ databases">
        <authorList>
            <person name="Dougan E. K."/>
            <person name="Rhodes N."/>
            <person name="Thang M."/>
            <person name="Chan C."/>
        </authorList>
    </citation>
    <scope>NUCLEOTIDE SEQUENCE</scope>
</reference>
<evidence type="ECO:0000313" key="2">
    <source>
        <dbReference type="Proteomes" id="UP000604046"/>
    </source>
</evidence>
<dbReference type="Proteomes" id="UP000604046">
    <property type="component" value="Unassembled WGS sequence"/>
</dbReference>
<comment type="caution">
    <text evidence="1">The sequence shown here is derived from an EMBL/GenBank/DDBJ whole genome shotgun (WGS) entry which is preliminary data.</text>
</comment>
<keyword evidence="2" id="KW-1185">Reference proteome</keyword>
<gene>
    <name evidence="1" type="primary">NUP159</name>
    <name evidence="1" type="ORF">SNAT2548_LOCUS24233</name>
</gene>
<evidence type="ECO:0000313" key="1">
    <source>
        <dbReference type="EMBL" id="CAE7445085.1"/>
    </source>
</evidence>